<evidence type="ECO:0000256" key="6">
    <source>
        <dbReference type="ARBA" id="ARBA00023136"/>
    </source>
</evidence>
<evidence type="ECO:0000313" key="10">
    <source>
        <dbReference type="Proteomes" id="UP000033684"/>
    </source>
</evidence>
<dbReference type="Proteomes" id="UP000033684">
    <property type="component" value="Unassembled WGS sequence"/>
</dbReference>
<evidence type="ECO:0000256" key="7">
    <source>
        <dbReference type="SAM" id="Phobius"/>
    </source>
</evidence>
<keyword evidence="3" id="KW-1003">Cell membrane</keyword>
<feature type="domain" description="Acyltransferase 3" evidence="8">
    <location>
        <begin position="13"/>
        <end position="242"/>
    </location>
</feature>
<name>A0A0F3II17_9GAMM</name>
<feature type="transmembrane region" description="Helical" evidence="7">
    <location>
        <begin position="32"/>
        <end position="54"/>
    </location>
</feature>
<proteinExistence type="inferred from homology"/>
<comment type="caution">
    <text evidence="9">The sequence shown here is derived from an EMBL/GenBank/DDBJ whole genome shotgun (WGS) entry which is preliminary data.</text>
</comment>
<dbReference type="OrthoDB" id="7579632at2"/>
<dbReference type="PANTHER" id="PTHR40074:SF2">
    <property type="entry name" value="O-ACETYLTRANSFERASE WECH"/>
    <property type="match status" value="1"/>
</dbReference>
<dbReference type="GO" id="GO:0005886">
    <property type="term" value="C:plasma membrane"/>
    <property type="evidence" value="ECO:0007669"/>
    <property type="project" value="UniProtKB-SubCell"/>
</dbReference>
<dbReference type="AlphaFoldDB" id="A0A0F3II17"/>
<dbReference type="PANTHER" id="PTHR40074">
    <property type="entry name" value="O-ACETYLTRANSFERASE WECH"/>
    <property type="match status" value="1"/>
</dbReference>
<feature type="transmembrane region" description="Helical" evidence="7">
    <location>
        <begin position="124"/>
        <end position="142"/>
    </location>
</feature>
<reference evidence="9 10" key="2">
    <citation type="journal article" date="2016" name="Microb. Ecol.">
        <title>Genome Characteristics of a Novel Type I Methanotroph (Sn10-6) Isolated from a Flooded Indian Rice Field.</title>
        <authorList>
            <person name="Rahalkar M.C."/>
            <person name="Pandit P.S."/>
            <person name="Dhakephalkar P.K."/>
            <person name="Pore S."/>
            <person name="Arora P."/>
            <person name="Kapse N."/>
        </authorList>
    </citation>
    <scope>NUCLEOTIDE SEQUENCE [LARGE SCALE GENOMIC DNA]</scope>
    <source>
        <strain evidence="9 10">Sn10-6</strain>
    </source>
</reference>
<accession>A0A0F3II17</accession>
<evidence type="ECO:0000256" key="5">
    <source>
        <dbReference type="ARBA" id="ARBA00022989"/>
    </source>
</evidence>
<reference evidence="10" key="1">
    <citation type="submission" date="2015-03" db="EMBL/GenBank/DDBJ databases">
        <title>Draft genome sequence of a novel methanotroph (Sn10-6) isolated from flooded ricefield rhizosphere in India.</title>
        <authorList>
            <person name="Pandit P.S."/>
            <person name="Pore S.D."/>
            <person name="Arora P."/>
            <person name="Kapse N.G."/>
            <person name="Dhakephalkar P.K."/>
            <person name="Rahalkar M.C."/>
        </authorList>
    </citation>
    <scope>NUCLEOTIDE SEQUENCE [LARGE SCALE GENOMIC DNA]</scope>
    <source>
        <strain evidence="10">Sn10-6</strain>
    </source>
</reference>
<evidence type="ECO:0000259" key="8">
    <source>
        <dbReference type="Pfam" id="PF01757"/>
    </source>
</evidence>
<evidence type="ECO:0000256" key="4">
    <source>
        <dbReference type="ARBA" id="ARBA00022692"/>
    </source>
</evidence>
<keyword evidence="10" id="KW-1185">Reference proteome</keyword>
<feature type="transmembrane region" description="Helical" evidence="7">
    <location>
        <begin position="95"/>
        <end position="112"/>
    </location>
</feature>
<feature type="transmembrane region" description="Helical" evidence="7">
    <location>
        <begin position="187"/>
        <end position="209"/>
    </location>
</feature>
<dbReference type="EMBL" id="LAJX01000119">
    <property type="protein sequence ID" value="KJV06312.1"/>
    <property type="molecule type" value="Genomic_DNA"/>
</dbReference>
<comment type="subcellular location">
    <subcellularLocation>
        <location evidence="1">Cell membrane</location>
        <topology evidence="1">Multi-pass membrane protein</topology>
    </subcellularLocation>
</comment>
<dbReference type="InterPro" id="IPR002656">
    <property type="entry name" value="Acyl_transf_3_dom"/>
</dbReference>
<keyword evidence="4 7" id="KW-0812">Transmembrane</keyword>
<evidence type="ECO:0000313" key="9">
    <source>
        <dbReference type="EMBL" id="KJV06312.1"/>
    </source>
</evidence>
<dbReference type="Pfam" id="PF01757">
    <property type="entry name" value="Acyl_transf_3"/>
    <property type="match status" value="1"/>
</dbReference>
<feature type="transmembrane region" description="Helical" evidence="7">
    <location>
        <begin position="66"/>
        <end position="83"/>
    </location>
</feature>
<sequence length="259" mass="30325">MFIWSIPRPVLKFFITGSISHWYQYIWLSAQYWWVGNILAAYWYIPFIMIFFVLSPIFIKQIQLPIKIQVSLFLILLCISTLIHRPLDNFPHLHSVIYFMPVYMLGIICSIKREQVFKFLVGKGFVLGIAVVLMSMAQILLYDHYGNFHRNLLLSYDGIDMMLLQKILMCFFLLSVLQKFEHKDLPFLKYIASASFAIYFIHPWVLYFFEYLSDFGHLNIFIGQLGFVVATPVVLAISLVMAATFKKAFPNKSPFIVGW</sequence>
<gene>
    <name evidence="9" type="ORF">VZ94_12335</name>
</gene>
<evidence type="ECO:0000256" key="3">
    <source>
        <dbReference type="ARBA" id="ARBA00022475"/>
    </source>
</evidence>
<comment type="similarity">
    <text evidence="2">Belongs to the acyltransferase 3 family.</text>
</comment>
<dbReference type="GO" id="GO:0009246">
    <property type="term" value="P:enterobacterial common antigen biosynthetic process"/>
    <property type="evidence" value="ECO:0007669"/>
    <property type="project" value="TreeGrafter"/>
</dbReference>
<keyword evidence="5 7" id="KW-1133">Transmembrane helix</keyword>
<feature type="transmembrane region" description="Helical" evidence="7">
    <location>
        <begin position="221"/>
        <end position="245"/>
    </location>
</feature>
<evidence type="ECO:0000256" key="2">
    <source>
        <dbReference type="ARBA" id="ARBA00007400"/>
    </source>
</evidence>
<feature type="transmembrane region" description="Helical" evidence="7">
    <location>
        <begin position="162"/>
        <end position="180"/>
    </location>
</feature>
<keyword evidence="6 7" id="KW-0472">Membrane</keyword>
<evidence type="ECO:0000256" key="1">
    <source>
        <dbReference type="ARBA" id="ARBA00004651"/>
    </source>
</evidence>
<protein>
    <recommendedName>
        <fullName evidence="8">Acyltransferase 3 domain-containing protein</fullName>
    </recommendedName>
</protein>
<organism evidence="9 10">
    <name type="scientific">Methylocucumis oryzae</name>
    <dbReference type="NCBI Taxonomy" id="1632867"/>
    <lineage>
        <taxon>Bacteria</taxon>
        <taxon>Pseudomonadati</taxon>
        <taxon>Pseudomonadota</taxon>
        <taxon>Gammaproteobacteria</taxon>
        <taxon>Methylococcales</taxon>
        <taxon>Methylococcaceae</taxon>
        <taxon>Methylocucumis</taxon>
    </lineage>
</organism>
<dbReference type="GO" id="GO:0016413">
    <property type="term" value="F:O-acetyltransferase activity"/>
    <property type="evidence" value="ECO:0007669"/>
    <property type="project" value="TreeGrafter"/>
</dbReference>